<dbReference type="CDD" id="cd08249">
    <property type="entry name" value="enoyl_reductase_like"/>
    <property type="match status" value="1"/>
</dbReference>
<organism evidence="2 3">
    <name type="scientific">Heliocybe sulcata</name>
    <dbReference type="NCBI Taxonomy" id="5364"/>
    <lineage>
        <taxon>Eukaryota</taxon>
        <taxon>Fungi</taxon>
        <taxon>Dikarya</taxon>
        <taxon>Basidiomycota</taxon>
        <taxon>Agaricomycotina</taxon>
        <taxon>Agaricomycetes</taxon>
        <taxon>Gloeophyllales</taxon>
        <taxon>Gloeophyllaceae</taxon>
        <taxon>Heliocybe</taxon>
    </lineage>
</organism>
<dbReference type="PANTHER" id="PTHR45348">
    <property type="entry name" value="HYPOTHETICAL OXIDOREDUCTASE (EUROFUNG)"/>
    <property type="match status" value="1"/>
</dbReference>
<protein>
    <submittedName>
        <fullName evidence="2">GroES-like protein</fullName>
    </submittedName>
</protein>
<dbReference type="Pfam" id="PF08240">
    <property type="entry name" value="ADH_N"/>
    <property type="match status" value="1"/>
</dbReference>
<dbReference type="SUPFAM" id="SSF50129">
    <property type="entry name" value="GroES-like"/>
    <property type="match status" value="1"/>
</dbReference>
<reference evidence="2 3" key="1">
    <citation type="journal article" date="2019" name="Nat. Ecol. Evol.">
        <title>Megaphylogeny resolves global patterns of mushroom evolution.</title>
        <authorList>
            <person name="Varga T."/>
            <person name="Krizsan K."/>
            <person name="Foldi C."/>
            <person name="Dima B."/>
            <person name="Sanchez-Garcia M."/>
            <person name="Sanchez-Ramirez S."/>
            <person name="Szollosi G.J."/>
            <person name="Szarkandi J.G."/>
            <person name="Papp V."/>
            <person name="Albert L."/>
            <person name="Andreopoulos W."/>
            <person name="Angelini C."/>
            <person name="Antonin V."/>
            <person name="Barry K.W."/>
            <person name="Bougher N.L."/>
            <person name="Buchanan P."/>
            <person name="Buyck B."/>
            <person name="Bense V."/>
            <person name="Catcheside P."/>
            <person name="Chovatia M."/>
            <person name="Cooper J."/>
            <person name="Damon W."/>
            <person name="Desjardin D."/>
            <person name="Finy P."/>
            <person name="Geml J."/>
            <person name="Haridas S."/>
            <person name="Hughes K."/>
            <person name="Justo A."/>
            <person name="Karasinski D."/>
            <person name="Kautmanova I."/>
            <person name="Kiss B."/>
            <person name="Kocsube S."/>
            <person name="Kotiranta H."/>
            <person name="LaButti K.M."/>
            <person name="Lechner B.E."/>
            <person name="Liimatainen K."/>
            <person name="Lipzen A."/>
            <person name="Lukacs Z."/>
            <person name="Mihaltcheva S."/>
            <person name="Morgado L.N."/>
            <person name="Niskanen T."/>
            <person name="Noordeloos M.E."/>
            <person name="Ohm R.A."/>
            <person name="Ortiz-Santana B."/>
            <person name="Ovrebo C."/>
            <person name="Racz N."/>
            <person name="Riley R."/>
            <person name="Savchenko A."/>
            <person name="Shiryaev A."/>
            <person name="Soop K."/>
            <person name="Spirin V."/>
            <person name="Szebenyi C."/>
            <person name="Tomsovsky M."/>
            <person name="Tulloss R.E."/>
            <person name="Uehling J."/>
            <person name="Grigoriev I.V."/>
            <person name="Vagvolgyi C."/>
            <person name="Papp T."/>
            <person name="Martin F.M."/>
            <person name="Miettinen O."/>
            <person name="Hibbett D.S."/>
            <person name="Nagy L.G."/>
        </authorList>
    </citation>
    <scope>NUCLEOTIDE SEQUENCE [LARGE SCALE GENOMIC DNA]</scope>
    <source>
        <strain evidence="2 3">OMC1185</strain>
    </source>
</reference>
<sequence length="348" mass="36823">MAQQKALFLLEKLGAWEVRATAIPQPGAGDLLIKVEAAALNPVDWKIQKGGTFNKMYPAILGTDGAGEVAAVGEGATGFKVGDKVFFEGWFSNDKATFQEYATVPAEITAKLPSNISLDEAASIPLGLATAALGLYAPLPKERFGGAGLPPPWEDGRGKYAGKPILIFGGATSVGQYVIQLAKLSGFSPIIVTASPKHTSFLKSLGVDHVIDRNIPLPELKSQLASLTISPLEVVYDAVSFAETQQAGYDALAPGGTLVVVADDQTKKDPSARKTVVYAVGNVHLPEQRATGVSLYSKLTRLIQEGEIKPNRVEVLPNGLAGIPDGLKRMEDDKVSGVKLIVRPQETP</sequence>
<dbReference type="InterPro" id="IPR013149">
    <property type="entry name" value="ADH-like_C"/>
</dbReference>
<dbReference type="SMART" id="SM00829">
    <property type="entry name" value="PKS_ER"/>
    <property type="match status" value="1"/>
</dbReference>
<evidence type="ECO:0000313" key="3">
    <source>
        <dbReference type="Proteomes" id="UP000305948"/>
    </source>
</evidence>
<dbReference type="InterPro" id="IPR020843">
    <property type="entry name" value="ER"/>
</dbReference>
<dbReference type="SUPFAM" id="SSF51735">
    <property type="entry name" value="NAD(P)-binding Rossmann-fold domains"/>
    <property type="match status" value="1"/>
</dbReference>
<dbReference type="InterPro" id="IPR036291">
    <property type="entry name" value="NAD(P)-bd_dom_sf"/>
</dbReference>
<dbReference type="OrthoDB" id="3233595at2759"/>
<proteinExistence type="predicted"/>
<evidence type="ECO:0000313" key="2">
    <source>
        <dbReference type="EMBL" id="TFK53686.1"/>
    </source>
</evidence>
<dbReference type="GO" id="GO:0016651">
    <property type="term" value="F:oxidoreductase activity, acting on NAD(P)H"/>
    <property type="evidence" value="ECO:0007669"/>
    <property type="project" value="InterPro"/>
</dbReference>
<dbReference type="PANTHER" id="PTHR45348:SF2">
    <property type="entry name" value="ZINC-TYPE ALCOHOL DEHYDROGENASE-LIKE PROTEIN C2E1P3.01"/>
    <property type="match status" value="1"/>
</dbReference>
<name>A0A5C3NB64_9AGAM</name>
<dbReference type="Gene3D" id="3.90.180.10">
    <property type="entry name" value="Medium-chain alcohol dehydrogenases, catalytic domain"/>
    <property type="match status" value="1"/>
</dbReference>
<accession>A0A5C3NB64</accession>
<feature type="domain" description="Enoyl reductase (ER)" evidence="1">
    <location>
        <begin position="14"/>
        <end position="342"/>
    </location>
</feature>
<dbReference type="EMBL" id="ML213507">
    <property type="protein sequence ID" value="TFK53686.1"/>
    <property type="molecule type" value="Genomic_DNA"/>
</dbReference>
<dbReference type="AlphaFoldDB" id="A0A5C3NB64"/>
<gene>
    <name evidence="2" type="ORF">OE88DRAFT_1733575</name>
</gene>
<evidence type="ECO:0000259" key="1">
    <source>
        <dbReference type="SMART" id="SM00829"/>
    </source>
</evidence>
<dbReference type="Proteomes" id="UP000305948">
    <property type="component" value="Unassembled WGS sequence"/>
</dbReference>
<dbReference type="InterPro" id="IPR011032">
    <property type="entry name" value="GroES-like_sf"/>
</dbReference>
<dbReference type="STRING" id="5364.A0A5C3NB64"/>
<dbReference type="InterPro" id="IPR047122">
    <property type="entry name" value="Trans-enoyl_RdTase-like"/>
</dbReference>
<dbReference type="Gene3D" id="3.40.50.720">
    <property type="entry name" value="NAD(P)-binding Rossmann-like Domain"/>
    <property type="match status" value="1"/>
</dbReference>
<dbReference type="InterPro" id="IPR013154">
    <property type="entry name" value="ADH-like_N"/>
</dbReference>
<keyword evidence="3" id="KW-1185">Reference proteome</keyword>
<dbReference type="Pfam" id="PF00107">
    <property type="entry name" value="ADH_zinc_N"/>
    <property type="match status" value="1"/>
</dbReference>